<dbReference type="RefSeq" id="WP_226864557.1">
    <property type="nucleotide sequence ID" value="NZ_JACZFR010000001.1"/>
</dbReference>
<dbReference type="GO" id="GO:0016746">
    <property type="term" value="F:acyltransferase activity"/>
    <property type="evidence" value="ECO:0007669"/>
    <property type="project" value="UniProtKB-KW"/>
</dbReference>
<evidence type="ECO:0000259" key="1">
    <source>
        <dbReference type="PROSITE" id="PS51186"/>
    </source>
</evidence>
<accession>A0ABW1YKZ5</accession>
<sequence length="166" mass="19477">MSQKDPVTIYYLQMTSPEQIRGKPRPEGLEVMEAEVKEFRFNRYLYQLVGEAWQWADRLKLPDADWQRYAEREQLRTWVAYHRGSIAGYYELEQQAGGDVQIAYFGLAPKFIGRGYGGYLLTHALESAWSWGDTKEVWVHTCTLDHPGALDNYRARGMEVYRTERE</sequence>
<dbReference type="InterPro" id="IPR016181">
    <property type="entry name" value="Acyl_CoA_acyltransferase"/>
</dbReference>
<dbReference type="EC" id="2.3.-.-" evidence="2"/>
<keyword evidence="3" id="KW-1185">Reference proteome</keyword>
<keyword evidence="2" id="KW-0808">Transferase</keyword>
<organism evidence="2 3">
    <name type="scientific">Microbulbifer taiwanensis</name>
    <dbReference type="NCBI Taxonomy" id="986746"/>
    <lineage>
        <taxon>Bacteria</taxon>
        <taxon>Pseudomonadati</taxon>
        <taxon>Pseudomonadota</taxon>
        <taxon>Gammaproteobacteria</taxon>
        <taxon>Cellvibrionales</taxon>
        <taxon>Microbulbiferaceae</taxon>
        <taxon>Microbulbifer</taxon>
    </lineage>
</organism>
<name>A0ABW1YKZ5_9GAMM</name>
<dbReference type="InterPro" id="IPR000182">
    <property type="entry name" value="GNAT_dom"/>
</dbReference>
<comment type="caution">
    <text evidence="2">The sequence shown here is derived from an EMBL/GenBank/DDBJ whole genome shotgun (WGS) entry which is preliminary data.</text>
</comment>
<feature type="domain" description="N-acetyltransferase" evidence="1">
    <location>
        <begin position="29"/>
        <end position="166"/>
    </location>
</feature>
<evidence type="ECO:0000313" key="2">
    <source>
        <dbReference type="EMBL" id="MFC6633394.1"/>
    </source>
</evidence>
<dbReference type="EMBL" id="JBHSVR010000001">
    <property type="protein sequence ID" value="MFC6633394.1"/>
    <property type="molecule type" value="Genomic_DNA"/>
</dbReference>
<dbReference type="CDD" id="cd04301">
    <property type="entry name" value="NAT_SF"/>
    <property type="match status" value="1"/>
</dbReference>
<reference evidence="3" key="1">
    <citation type="journal article" date="2019" name="Int. J. Syst. Evol. Microbiol.">
        <title>The Global Catalogue of Microorganisms (GCM) 10K type strain sequencing project: providing services to taxonomists for standard genome sequencing and annotation.</title>
        <authorList>
            <consortium name="The Broad Institute Genomics Platform"/>
            <consortium name="The Broad Institute Genome Sequencing Center for Infectious Disease"/>
            <person name="Wu L."/>
            <person name="Ma J."/>
        </authorList>
    </citation>
    <scope>NUCLEOTIDE SEQUENCE [LARGE SCALE GENOMIC DNA]</scope>
    <source>
        <strain evidence="3">CGMCC 1.13718</strain>
    </source>
</reference>
<gene>
    <name evidence="2" type="ORF">ACFQBM_08890</name>
</gene>
<protein>
    <submittedName>
        <fullName evidence="2">GNAT family N-acetyltransferase</fullName>
        <ecNumber evidence="2">2.3.-.-</ecNumber>
    </submittedName>
</protein>
<dbReference type="Gene3D" id="3.40.630.30">
    <property type="match status" value="1"/>
</dbReference>
<keyword evidence="2" id="KW-0012">Acyltransferase</keyword>
<dbReference type="Pfam" id="PF00583">
    <property type="entry name" value="Acetyltransf_1"/>
    <property type="match status" value="1"/>
</dbReference>
<dbReference type="SUPFAM" id="SSF55729">
    <property type="entry name" value="Acyl-CoA N-acyltransferases (Nat)"/>
    <property type="match status" value="1"/>
</dbReference>
<dbReference type="PROSITE" id="PS51186">
    <property type="entry name" value="GNAT"/>
    <property type="match status" value="1"/>
</dbReference>
<evidence type="ECO:0000313" key="3">
    <source>
        <dbReference type="Proteomes" id="UP001596425"/>
    </source>
</evidence>
<dbReference type="Proteomes" id="UP001596425">
    <property type="component" value="Unassembled WGS sequence"/>
</dbReference>
<proteinExistence type="predicted"/>